<keyword evidence="2" id="KW-1185">Reference proteome</keyword>
<proteinExistence type="predicted"/>
<dbReference type="Proteomes" id="UP001224418">
    <property type="component" value="Unassembled WGS sequence"/>
</dbReference>
<reference evidence="1 2" key="1">
    <citation type="submission" date="2023-07" db="EMBL/GenBank/DDBJ databases">
        <title>Genomic Encyclopedia of Type Strains, Phase IV (KMG-IV): sequencing the most valuable type-strain genomes for metagenomic binning, comparative biology and taxonomic classification.</title>
        <authorList>
            <person name="Goeker M."/>
        </authorList>
    </citation>
    <scope>NUCLEOTIDE SEQUENCE [LARGE SCALE GENOMIC DNA]</scope>
    <source>
        <strain evidence="1 2">DSM 1400</strain>
    </source>
</reference>
<sequence length="53" mass="6225">MDFSGISFKDSSTEVVYYNQADARWKDKDYEKISKLVSYIIGNDDIIRNRLCI</sequence>
<dbReference type="EMBL" id="JAUSWN010000003">
    <property type="protein sequence ID" value="MDQ0478854.1"/>
    <property type="molecule type" value="Genomic_DNA"/>
</dbReference>
<organism evidence="1 2">
    <name type="scientific">Hathewaya limosa</name>
    <name type="common">Clostridium limosum</name>
    <dbReference type="NCBI Taxonomy" id="1536"/>
    <lineage>
        <taxon>Bacteria</taxon>
        <taxon>Bacillati</taxon>
        <taxon>Bacillota</taxon>
        <taxon>Clostridia</taxon>
        <taxon>Eubacteriales</taxon>
        <taxon>Clostridiaceae</taxon>
        <taxon>Hathewaya</taxon>
    </lineage>
</organism>
<comment type="caution">
    <text evidence="1">The sequence shown here is derived from an EMBL/GenBank/DDBJ whole genome shotgun (WGS) entry which is preliminary data.</text>
</comment>
<gene>
    <name evidence="1" type="ORF">QOZ93_000582</name>
</gene>
<dbReference type="RefSeq" id="WP_307355040.1">
    <property type="nucleotide sequence ID" value="NZ_BAAACJ010000025.1"/>
</dbReference>
<evidence type="ECO:0000313" key="1">
    <source>
        <dbReference type="EMBL" id="MDQ0478854.1"/>
    </source>
</evidence>
<name>A0ABU0JRZ3_HATLI</name>
<protein>
    <submittedName>
        <fullName evidence="1">Uncharacterized protein</fullName>
    </submittedName>
</protein>
<accession>A0ABU0JRZ3</accession>
<evidence type="ECO:0000313" key="2">
    <source>
        <dbReference type="Proteomes" id="UP001224418"/>
    </source>
</evidence>